<protein>
    <submittedName>
        <fullName evidence="2">Uncharacterized protein</fullName>
    </submittedName>
</protein>
<feature type="compositionally biased region" description="Polar residues" evidence="1">
    <location>
        <begin position="320"/>
        <end position="338"/>
    </location>
</feature>
<dbReference type="Proteomes" id="UP000000768">
    <property type="component" value="Chromosome 3"/>
</dbReference>
<proteinExistence type="predicted"/>
<gene>
    <name evidence="2" type="ORF">SORBI_3003G443601</name>
</gene>
<dbReference type="AlphaFoldDB" id="A0A1W0W1L2"/>
<sequence>MSFVGVVVCCRLRVPSSSSCCCVVVVVVVVVRRLSAAGHGHHAADSGDVHAGWHGHLRLVHQGVRHRRGREDVVGRGRPLVGEPLHPLHVQPVLLQVAGHVLPRQPFHVHQLHDGLGHRVLDPQVRHHVHEPLVQLRRPHQPGTLAVGACVGGRRRRVAAAQGRRRRVRILVPPRVSRRRRRLRMGMEGREGGGAAPSAARRRRRRRAPQPRHRGRRRAVHVQQRPPGLRRDAERRRQTRGNQRLRQRGQLVGAREPRLPLHHAAVVVAAVAHHVELVVVHGLLAHPNRWIPPTLHTCLIPKSIEQHRHRHRHRHRHSGNPKSINQSIPIYTESSNPATRLRRFDRRRRVRRDRGQGRRYLCPWGGGRKRPCSALLCWLPRPLI</sequence>
<feature type="compositionally biased region" description="Basic residues" evidence="1">
    <location>
        <begin position="340"/>
        <end position="349"/>
    </location>
</feature>
<feature type="compositionally biased region" description="Basic residues" evidence="1">
    <location>
        <begin position="237"/>
        <end position="247"/>
    </location>
</feature>
<name>A0A1W0W1L2_SORBI</name>
<feature type="region of interest" description="Disordered" evidence="1">
    <location>
        <begin position="312"/>
        <end position="349"/>
    </location>
</feature>
<evidence type="ECO:0000313" key="2">
    <source>
        <dbReference type="EMBL" id="OQU88266.1"/>
    </source>
</evidence>
<dbReference type="Gramene" id="OQU88265">
    <property type="protein sequence ID" value="OQU88265"/>
    <property type="gene ID" value="SORBI_3003G443601"/>
</dbReference>
<reference evidence="2 3" key="1">
    <citation type="journal article" date="2009" name="Nature">
        <title>The Sorghum bicolor genome and the diversification of grasses.</title>
        <authorList>
            <person name="Paterson A.H."/>
            <person name="Bowers J.E."/>
            <person name="Bruggmann R."/>
            <person name="Dubchak I."/>
            <person name="Grimwood J."/>
            <person name="Gundlach H."/>
            <person name="Haberer G."/>
            <person name="Hellsten U."/>
            <person name="Mitros T."/>
            <person name="Poliakov A."/>
            <person name="Schmutz J."/>
            <person name="Spannagl M."/>
            <person name="Tang H."/>
            <person name="Wang X."/>
            <person name="Wicker T."/>
            <person name="Bharti A.K."/>
            <person name="Chapman J."/>
            <person name="Feltus F.A."/>
            <person name="Gowik U."/>
            <person name="Grigoriev I.V."/>
            <person name="Lyons E."/>
            <person name="Maher C.A."/>
            <person name="Martis M."/>
            <person name="Narechania A."/>
            <person name="Otillar R.P."/>
            <person name="Penning B.W."/>
            <person name="Salamov A.A."/>
            <person name="Wang Y."/>
            <person name="Zhang L."/>
            <person name="Carpita N.C."/>
            <person name="Freeling M."/>
            <person name="Gingle A.R."/>
            <person name="Hash C.T."/>
            <person name="Keller B."/>
            <person name="Klein P."/>
            <person name="Kresovich S."/>
            <person name="McCann M.C."/>
            <person name="Ming R."/>
            <person name="Peterson D.G."/>
            <person name="Mehboob-ur-Rahman"/>
            <person name="Ware D."/>
            <person name="Westhoff P."/>
            <person name="Mayer K.F."/>
            <person name="Messing J."/>
            <person name="Rokhsar D.S."/>
        </authorList>
    </citation>
    <scope>NUCLEOTIDE SEQUENCE [LARGE SCALE GENOMIC DNA]</scope>
    <source>
        <strain evidence="3">cv. BTx623</strain>
    </source>
</reference>
<organism evidence="2 3">
    <name type="scientific">Sorghum bicolor</name>
    <name type="common">Sorghum</name>
    <name type="synonym">Sorghum vulgare</name>
    <dbReference type="NCBI Taxonomy" id="4558"/>
    <lineage>
        <taxon>Eukaryota</taxon>
        <taxon>Viridiplantae</taxon>
        <taxon>Streptophyta</taxon>
        <taxon>Embryophyta</taxon>
        <taxon>Tracheophyta</taxon>
        <taxon>Spermatophyta</taxon>
        <taxon>Magnoliopsida</taxon>
        <taxon>Liliopsida</taxon>
        <taxon>Poales</taxon>
        <taxon>Poaceae</taxon>
        <taxon>PACMAD clade</taxon>
        <taxon>Panicoideae</taxon>
        <taxon>Andropogonodae</taxon>
        <taxon>Andropogoneae</taxon>
        <taxon>Sorghinae</taxon>
        <taxon>Sorghum</taxon>
    </lineage>
</organism>
<feature type="compositionally biased region" description="Basic residues" evidence="1">
    <location>
        <begin position="200"/>
        <end position="220"/>
    </location>
</feature>
<evidence type="ECO:0000256" key="1">
    <source>
        <dbReference type="SAM" id="MobiDB-lite"/>
    </source>
</evidence>
<dbReference type="Gramene" id="OQU88266">
    <property type="protein sequence ID" value="OQU88266"/>
    <property type="gene ID" value="SORBI_3003G443601"/>
</dbReference>
<dbReference type="EMBL" id="CM000762">
    <property type="protein sequence ID" value="OQU88265.1"/>
    <property type="molecule type" value="Genomic_DNA"/>
</dbReference>
<feature type="region of interest" description="Disordered" evidence="1">
    <location>
        <begin position="177"/>
        <end position="250"/>
    </location>
</feature>
<dbReference type="EMBL" id="CM000762">
    <property type="protein sequence ID" value="OQU88266.1"/>
    <property type="molecule type" value="Genomic_DNA"/>
</dbReference>
<accession>A0A1W0W1L2</accession>
<keyword evidence="3" id="KW-1185">Reference proteome</keyword>
<dbReference type="InParanoid" id="A0A1W0W1L2"/>
<reference evidence="2" key="2">
    <citation type="submission" date="2017-02" db="EMBL/GenBank/DDBJ databases">
        <title>WGS assembly of Sorghum bicolor.</title>
        <authorList>
            <person name="Paterson A."/>
            <person name="Mullet J."/>
            <person name="Bowers J."/>
            <person name="Bruggmann R."/>
            <person name="Dubchak I."/>
            <person name="Grimwood J."/>
            <person name="Gundlach H."/>
            <person name="Haberer G."/>
            <person name="Hellsten U."/>
            <person name="Mitros T."/>
            <person name="Poliakov A."/>
            <person name="Schmutz J."/>
            <person name="Spannagl M."/>
            <person name="Tang H."/>
            <person name="Wang X."/>
            <person name="Wicker T."/>
            <person name="Bharti A."/>
            <person name="Chapman J."/>
            <person name="Feltus F."/>
            <person name="Gowik U."/>
            <person name="Grigoriev I."/>
            <person name="Lyons E."/>
            <person name="Maher C."/>
            <person name="Martis M."/>
            <person name="Narechania A."/>
            <person name="Otillar R."/>
            <person name="Penning B."/>
            <person name="Salamov A."/>
            <person name="Wang Y."/>
            <person name="Zhang L."/>
            <person name="Carpita N."/>
            <person name="Freeling M."/>
            <person name="Gingle A."/>
            <person name="Hash C."/>
            <person name="Keller B."/>
            <person name="Klein P."/>
            <person name="Kresovich S."/>
            <person name="Mccann M."/>
            <person name="Ming R."/>
            <person name="Peterson D."/>
            <person name="Rahman M."/>
            <person name="Ware D."/>
            <person name="Westhoff P."/>
            <person name="Mayer K."/>
            <person name="Messing J."/>
            <person name="Sims D."/>
            <person name="Jenkins J."/>
            <person name="Shu S."/>
            <person name="Rokhsar D."/>
        </authorList>
    </citation>
    <scope>NUCLEOTIDE SEQUENCE</scope>
</reference>
<evidence type="ECO:0000313" key="3">
    <source>
        <dbReference type="Proteomes" id="UP000000768"/>
    </source>
</evidence>
<reference evidence="3" key="3">
    <citation type="journal article" date="2018" name="Plant J.">
        <title>The Sorghum bicolor reference genome: improved assembly, gene annotations, a transcriptome atlas, and signatures of genome organization.</title>
        <authorList>
            <person name="McCormick R.F."/>
            <person name="Truong S.K."/>
            <person name="Sreedasyam A."/>
            <person name="Jenkins J."/>
            <person name="Shu S."/>
            <person name="Sims D."/>
            <person name="Kennedy M."/>
            <person name="Amirebrahimi M."/>
            <person name="Weers B.D."/>
            <person name="McKinley B."/>
            <person name="Mattison A."/>
            <person name="Morishige D.T."/>
            <person name="Grimwood J."/>
            <person name="Schmutz J."/>
            <person name="Mullet J.E."/>
        </authorList>
    </citation>
    <scope>NUCLEOTIDE SEQUENCE [LARGE SCALE GENOMIC DNA]</scope>
    <source>
        <strain evidence="3">cv. BTx623</strain>
    </source>
</reference>